<gene>
    <name evidence="1" type="ORF">TBIB3V08_LOCUS2202</name>
</gene>
<organism evidence="1">
    <name type="scientific">Timema bartmani</name>
    <dbReference type="NCBI Taxonomy" id="61472"/>
    <lineage>
        <taxon>Eukaryota</taxon>
        <taxon>Metazoa</taxon>
        <taxon>Ecdysozoa</taxon>
        <taxon>Arthropoda</taxon>
        <taxon>Hexapoda</taxon>
        <taxon>Insecta</taxon>
        <taxon>Pterygota</taxon>
        <taxon>Neoptera</taxon>
        <taxon>Polyneoptera</taxon>
        <taxon>Phasmatodea</taxon>
        <taxon>Timematodea</taxon>
        <taxon>Timematoidea</taxon>
        <taxon>Timematidae</taxon>
        <taxon>Timema</taxon>
    </lineage>
</organism>
<accession>A0A7R9ER40</accession>
<reference evidence="1" key="1">
    <citation type="submission" date="2020-11" db="EMBL/GenBank/DDBJ databases">
        <authorList>
            <person name="Tran Van P."/>
        </authorList>
    </citation>
    <scope>NUCLEOTIDE SEQUENCE</scope>
</reference>
<dbReference type="AlphaFoldDB" id="A0A7R9ER40"/>
<sequence>MVKMISRSLETGIVPDNMKIAKGDVKADRRNKGIVPALPLPEDRARVKEEFLEKRRQEKEIALEKRQQLPPGCRATLFDKLNHLAGSLEGSVRGNPRDASSMHT</sequence>
<name>A0A7R9ER40_9NEOP</name>
<dbReference type="EMBL" id="OD564746">
    <property type="protein sequence ID" value="CAD7439653.1"/>
    <property type="molecule type" value="Genomic_DNA"/>
</dbReference>
<evidence type="ECO:0000313" key="1">
    <source>
        <dbReference type="EMBL" id="CAD7439653.1"/>
    </source>
</evidence>
<protein>
    <submittedName>
        <fullName evidence="1">Uncharacterized protein</fullName>
    </submittedName>
</protein>
<proteinExistence type="predicted"/>